<dbReference type="PANTHER" id="PTHR46148:SF57">
    <property type="entry name" value="OS12G0499874 PROTEIN"/>
    <property type="match status" value="1"/>
</dbReference>
<protein>
    <recommendedName>
        <fullName evidence="3">Chromo domain-containing protein</fullName>
    </recommendedName>
</protein>
<dbReference type="Gramene" id="rna-gnl|WGS:JABURB|Cocit.L2854.1">
    <property type="protein sequence ID" value="cds-KAF7847546.1"/>
    <property type="gene ID" value="gene-BT93_L2854"/>
</dbReference>
<comment type="caution">
    <text evidence="1">The sequence shown here is derived from an EMBL/GenBank/DDBJ whole genome shotgun (WGS) entry which is preliminary data.</text>
</comment>
<dbReference type="EMBL" id="MU090713">
    <property type="protein sequence ID" value="KAF7847546.1"/>
    <property type="molecule type" value="Genomic_DNA"/>
</dbReference>
<evidence type="ECO:0000313" key="2">
    <source>
        <dbReference type="Proteomes" id="UP000806378"/>
    </source>
</evidence>
<sequence length="79" mass="9496">MLRKYEPNPTRVLNFEKIEVDDRVSYVEGPIRIEDRKEQAPRSKTVSLVKVSWRHHGTKGATWESKEIMRRQHPYLFED</sequence>
<accession>A0A8T0CN06</accession>
<proteinExistence type="predicted"/>
<evidence type="ECO:0000313" key="1">
    <source>
        <dbReference type="EMBL" id="KAF7847546.1"/>
    </source>
</evidence>
<evidence type="ECO:0008006" key="3">
    <source>
        <dbReference type="Google" id="ProtNLM"/>
    </source>
</evidence>
<organism evidence="1 2">
    <name type="scientific">Corymbia citriodora subsp. variegata</name>
    <dbReference type="NCBI Taxonomy" id="360336"/>
    <lineage>
        <taxon>Eukaryota</taxon>
        <taxon>Viridiplantae</taxon>
        <taxon>Streptophyta</taxon>
        <taxon>Embryophyta</taxon>
        <taxon>Tracheophyta</taxon>
        <taxon>Spermatophyta</taxon>
        <taxon>Magnoliopsida</taxon>
        <taxon>eudicotyledons</taxon>
        <taxon>Gunneridae</taxon>
        <taxon>Pentapetalae</taxon>
        <taxon>rosids</taxon>
        <taxon>malvids</taxon>
        <taxon>Myrtales</taxon>
        <taxon>Myrtaceae</taxon>
        <taxon>Myrtoideae</taxon>
        <taxon>Eucalypteae</taxon>
        <taxon>Corymbia</taxon>
    </lineage>
</organism>
<keyword evidence="2" id="KW-1185">Reference proteome</keyword>
<dbReference type="Proteomes" id="UP000806378">
    <property type="component" value="Unassembled WGS sequence"/>
</dbReference>
<gene>
    <name evidence="1" type="ORF">BT93_L2854</name>
</gene>
<name>A0A8T0CN06_CORYI</name>
<dbReference type="PANTHER" id="PTHR46148">
    <property type="entry name" value="CHROMO DOMAIN-CONTAINING PROTEIN"/>
    <property type="match status" value="1"/>
</dbReference>
<reference evidence="1" key="1">
    <citation type="submission" date="2020-05" db="EMBL/GenBank/DDBJ databases">
        <title>WGS assembly of Corymbia citriodora subspecies variegata.</title>
        <authorList>
            <person name="Barry K."/>
            <person name="Hundley H."/>
            <person name="Shu S."/>
            <person name="Jenkins J."/>
            <person name="Grimwood J."/>
            <person name="Baten A."/>
        </authorList>
    </citation>
    <scope>NUCLEOTIDE SEQUENCE</scope>
    <source>
        <strain evidence="1">CV2-018</strain>
    </source>
</reference>
<dbReference type="AlphaFoldDB" id="A0A8T0CN06"/>
<dbReference type="OrthoDB" id="1633836at2759"/>